<keyword evidence="7" id="KW-1185">Reference proteome</keyword>
<dbReference type="SUPFAM" id="SSF56281">
    <property type="entry name" value="Metallo-hydrolase/oxidoreductase"/>
    <property type="match status" value="1"/>
</dbReference>
<dbReference type="PANTHER" id="PTHR42978">
    <property type="entry name" value="QUORUM-QUENCHING LACTONASE YTNP-RELATED-RELATED"/>
    <property type="match status" value="1"/>
</dbReference>
<dbReference type="EMBL" id="BOMH01000108">
    <property type="protein sequence ID" value="GID71237.1"/>
    <property type="molecule type" value="Genomic_DNA"/>
</dbReference>
<dbReference type="InterPro" id="IPR051013">
    <property type="entry name" value="MBL_superfamily_lactonases"/>
</dbReference>
<comment type="similarity">
    <text evidence="1">Belongs to the metallo-beta-lactamase superfamily.</text>
</comment>
<keyword evidence="4" id="KW-0862">Zinc</keyword>
<proteinExistence type="inferred from homology"/>
<accession>A0A919IVH3</accession>
<evidence type="ECO:0000313" key="6">
    <source>
        <dbReference type="EMBL" id="GID71237.1"/>
    </source>
</evidence>
<organism evidence="6 7">
    <name type="scientific">Actinoplanes cyaneus</name>
    <dbReference type="NCBI Taxonomy" id="52696"/>
    <lineage>
        <taxon>Bacteria</taxon>
        <taxon>Bacillati</taxon>
        <taxon>Actinomycetota</taxon>
        <taxon>Actinomycetes</taxon>
        <taxon>Micromonosporales</taxon>
        <taxon>Micromonosporaceae</taxon>
        <taxon>Actinoplanes</taxon>
    </lineage>
</organism>
<comment type="caution">
    <text evidence="6">The sequence shown here is derived from an EMBL/GenBank/DDBJ whole genome shotgun (WGS) entry which is preliminary data.</text>
</comment>
<reference evidence="6" key="1">
    <citation type="submission" date="2021-01" db="EMBL/GenBank/DDBJ databases">
        <title>Whole genome shotgun sequence of Actinoplanes cyaneus NBRC 14990.</title>
        <authorList>
            <person name="Komaki H."/>
            <person name="Tamura T."/>
        </authorList>
    </citation>
    <scope>NUCLEOTIDE SEQUENCE</scope>
    <source>
        <strain evidence="6">NBRC 14990</strain>
    </source>
</reference>
<evidence type="ECO:0000313" key="7">
    <source>
        <dbReference type="Proteomes" id="UP000619479"/>
    </source>
</evidence>
<dbReference type="GO" id="GO:0046872">
    <property type="term" value="F:metal ion binding"/>
    <property type="evidence" value="ECO:0007669"/>
    <property type="project" value="UniProtKB-KW"/>
</dbReference>
<dbReference type="Proteomes" id="UP000619479">
    <property type="component" value="Unassembled WGS sequence"/>
</dbReference>
<sequence length="272" mass="28566">MTSLQNQSSVRSLTLGQVRFTYVVDGAMAFPPAGFFPSVPPGEWTLDLLDEHGMVPMSAGGLLVDIGERRLLIDAGLGPMRGEAGGGTVNCGSLLDTLSGLGHHPSAVDVLALTHLHPDHVGWAGAFGRHAVAAAEWKASPEMAWLAAPSLLEDGDEVVPGVSAIVTPGHSPGHTSFLITAGAERLLCFGDAFHHPLQLNHLEWGSGPDWHGDSVPAARRRLIDEMLVPGTLAFAFHFGDQPFGRVSRAADGTIAWNPVPSTVLAGPPRLLA</sequence>
<dbReference type="InterPro" id="IPR036866">
    <property type="entry name" value="RibonucZ/Hydroxyglut_hydro"/>
</dbReference>
<name>A0A919IVH3_9ACTN</name>
<dbReference type="SMART" id="SM00849">
    <property type="entry name" value="Lactamase_B"/>
    <property type="match status" value="1"/>
</dbReference>
<evidence type="ECO:0000256" key="4">
    <source>
        <dbReference type="ARBA" id="ARBA00022833"/>
    </source>
</evidence>
<protein>
    <submittedName>
        <fullName evidence="6">MBL fold hydrolase</fullName>
    </submittedName>
</protein>
<evidence type="ECO:0000256" key="2">
    <source>
        <dbReference type="ARBA" id="ARBA00022723"/>
    </source>
</evidence>
<dbReference type="GO" id="GO:0016787">
    <property type="term" value="F:hydrolase activity"/>
    <property type="evidence" value="ECO:0007669"/>
    <property type="project" value="UniProtKB-KW"/>
</dbReference>
<dbReference type="AlphaFoldDB" id="A0A919IVH3"/>
<dbReference type="Gene3D" id="3.60.15.10">
    <property type="entry name" value="Ribonuclease Z/Hydroxyacylglutathione hydrolase-like"/>
    <property type="match status" value="1"/>
</dbReference>
<evidence type="ECO:0000259" key="5">
    <source>
        <dbReference type="SMART" id="SM00849"/>
    </source>
</evidence>
<dbReference type="Pfam" id="PF00753">
    <property type="entry name" value="Lactamase_B"/>
    <property type="match status" value="1"/>
</dbReference>
<dbReference type="InterPro" id="IPR001279">
    <property type="entry name" value="Metallo-B-lactamas"/>
</dbReference>
<evidence type="ECO:0000256" key="1">
    <source>
        <dbReference type="ARBA" id="ARBA00007749"/>
    </source>
</evidence>
<keyword evidence="3 6" id="KW-0378">Hydrolase</keyword>
<dbReference type="RefSeq" id="WP_203756214.1">
    <property type="nucleotide sequence ID" value="NZ_BAAAUC010000097.1"/>
</dbReference>
<keyword evidence="2" id="KW-0479">Metal-binding</keyword>
<dbReference type="PANTHER" id="PTHR42978:SF6">
    <property type="entry name" value="QUORUM-QUENCHING LACTONASE YTNP-RELATED"/>
    <property type="match status" value="1"/>
</dbReference>
<evidence type="ECO:0000256" key="3">
    <source>
        <dbReference type="ARBA" id="ARBA00022801"/>
    </source>
</evidence>
<feature type="domain" description="Metallo-beta-lactamase" evidence="5">
    <location>
        <begin position="57"/>
        <end position="231"/>
    </location>
</feature>
<gene>
    <name evidence="6" type="ORF">Acy02nite_91180</name>
</gene>